<name>A0A8K0P482_LADFU</name>
<dbReference type="AlphaFoldDB" id="A0A8K0P482"/>
<dbReference type="Proteomes" id="UP000792457">
    <property type="component" value="Unassembled WGS sequence"/>
</dbReference>
<reference evidence="4" key="1">
    <citation type="submission" date="2013-04" db="EMBL/GenBank/DDBJ databases">
        <authorList>
            <person name="Qu J."/>
            <person name="Murali S.C."/>
            <person name="Bandaranaike D."/>
            <person name="Bellair M."/>
            <person name="Blankenburg K."/>
            <person name="Chao H."/>
            <person name="Dinh H."/>
            <person name="Doddapaneni H."/>
            <person name="Downs B."/>
            <person name="Dugan-Rocha S."/>
            <person name="Elkadiri S."/>
            <person name="Gnanaolivu R.D."/>
            <person name="Hernandez B."/>
            <person name="Javaid M."/>
            <person name="Jayaseelan J.C."/>
            <person name="Lee S."/>
            <person name="Li M."/>
            <person name="Ming W."/>
            <person name="Munidasa M."/>
            <person name="Muniz J."/>
            <person name="Nguyen L."/>
            <person name="Ongeri F."/>
            <person name="Osuji N."/>
            <person name="Pu L.-L."/>
            <person name="Puazo M."/>
            <person name="Qu C."/>
            <person name="Quiroz J."/>
            <person name="Raj R."/>
            <person name="Weissenberger G."/>
            <person name="Xin Y."/>
            <person name="Zou X."/>
            <person name="Han Y."/>
            <person name="Richards S."/>
            <person name="Worley K."/>
            <person name="Muzny D."/>
            <person name="Gibbs R."/>
        </authorList>
    </citation>
    <scope>NUCLEOTIDE SEQUENCE</scope>
    <source>
        <strain evidence="4">Sampled in the wild</strain>
    </source>
</reference>
<dbReference type="GO" id="GO:0004045">
    <property type="term" value="F:peptidyl-tRNA hydrolase activity"/>
    <property type="evidence" value="ECO:0007669"/>
    <property type="project" value="UniProtKB-EC"/>
</dbReference>
<reference evidence="4" key="2">
    <citation type="submission" date="2017-10" db="EMBL/GenBank/DDBJ databases">
        <title>Ladona fulva Genome sequencing and assembly.</title>
        <authorList>
            <person name="Murali S."/>
            <person name="Richards S."/>
            <person name="Bandaranaike D."/>
            <person name="Bellair M."/>
            <person name="Blankenburg K."/>
            <person name="Chao H."/>
            <person name="Dinh H."/>
            <person name="Doddapaneni H."/>
            <person name="Dugan-Rocha S."/>
            <person name="Elkadiri S."/>
            <person name="Gnanaolivu R."/>
            <person name="Hernandez B."/>
            <person name="Skinner E."/>
            <person name="Javaid M."/>
            <person name="Lee S."/>
            <person name="Li M."/>
            <person name="Ming W."/>
            <person name="Munidasa M."/>
            <person name="Muniz J."/>
            <person name="Nguyen L."/>
            <person name="Hughes D."/>
            <person name="Osuji N."/>
            <person name="Pu L.-L."/>
            <person name="Puazo M."/>
            <person name="Qu C."/>
            <person name="Quiroz J."/>
            <person name="Raj R."/>
            <person name="Weissenberger G."/>
            <person name="Xin Y."/>
            <person name="Zou X."/>
            <person name="Han Y."/>
            <person name="Worley K."/>
            <person name="Muzny D."/>
            <person name="Gibbs R."/>
        </authorList>
    </citation>
    <scope>NUCLEOTIDE SEQUENCE</scope>
    <source>
        <strain evidence="4">Sampled in the wild</strain>
    </source>
</reference>
<keyword evidence="5" id="KW-1185">Reference proteome</keyword>
<comment type="catalytic activity">
    <reaction evidence="3">
        <text>an N-acyl-L-alpha-aminoacyl-tRNA + H2O = an N-acyl-L-amino acid + a tRNA + H(+)</text>
        <dbReference type="Rhea" id="RHEA:54448"/>
        <dbReference type="Rhea" id="RHEA-COMP:10123"/>
        <dbReference type="Rhea" id="RHEA-COMP:13883"/>
        <dbReference type="ChEBI" id="CHEBI:15377"/>
        <dbReference type="ChEBI" id="CHEBI:15378"/>
        <dbReference type="ChEBI" id="CHEBI:59874"/>
        <dbReference type="ChEBI" id="CHEBI:78442"/>
        <dbReference type="ChEBI" id="CHEBI:138191"/>
        <dbReference type="EC" id="3.1.1.29"/>
    </reaction>
</comment>
<gene>
    <name evidence="4" type="ORF">J437_LFUL012547</name>
</gene>
<evidence type="ECO:0000256" key="3">
    <source>
        <dbReference type="ARBA" id="ARBA00048707"/>
    </source>
</evidence>
<dbReference type="Pfam" id="PF01981">
    <property type="entry name" value="PTH2"/>
    <property type="match status" value="1"/>
</dbReference>
<evidence type="ECO:0000313" key="5">
    <source>
        <dbReference type="Proteomes" id="UP000792457"/>
    </source>
</evidence>
<dbReference type="PANTHER" id="PTHR46194:SF1">
    <property type="entry name" value="PEPTIDYL-TRNA HYDROLASE PTRHD1-RELATED"/>
    <property type="match status" value="1"/>
</dbReference>
<dbReference type="PANTHER" id="PTHR46194">
    <property type="entry name" value="PEPTIDYL-TRNA HYDROLASE PTRHD1-RELATED"/>
    <property type="match status" value="1"/>
</dbReference>
<comment type="caution">
    <text evidence="4">The sequence shown here is derived from an EMBL/GenBank/DDBJ whole genome shotgun (WGS) entry which is preliminary data.</text>
</comment>
<organism evidence="4 5">
    <name type="scientific">Ladona fulva</name>
    <name type="common">Scarce chaser dragonfly</name>
    <name type="synonym">Libellula fulva</name>
    <dbReference type="NCBI Taxonomy" id="123851"/>
    <lineage>
        <taxon>Eukaryota</taxon>
        <taxon>Metazoa</taxon>
        <taxon>Ecdysozoa</taxon>
        <taxon>Arthropoda</taxon>
        <taxon>Hexapoda</taxon>
        <taxon>Insecta</taxon>
        <taxon>Pterygota</taxon>
        <taxon>Palaeoptera</taxon>
        <taxon>Odonata</taxon>
        <taxon>Epiprocta</taxon>
        <taxon>Anisoptera</taxon>
        <taxon>Libelluloidea</taxon>
        <taxon>Libellulidae</taxon>
        <taxon>Ladona</taxon>
    </lineage>
</organism>
<sequence>MSKKFVQYVVVRADLLNELKWPVGAVIAQACHASVAVTHLHYEDENTKEYLADLENMHKIVLEAPNEESLKNLASSLHEGGIHHKLWIEQPENFPTCLVSKPYPKEEVQKYFKKYKLFKGTTVI</sequence>
<dbReference type="InterPro" id="IPR002833">
    <property type="entry name" value="PTH2"/>
</dbReference>
<dbReference type="EC" id="3.1.1.29" evidence="1"/>
<evidence type="ECO:0000256" key="2">
    <source>
        <dbReference type="ARBA" id="ARBA00022801"/>
    </source>
</evidence>
<dbReference type="SUPFAM" id="SSF102462">
    <property type="entry name" value="Peptidyl-tRNA hydrolase II"/>
    <property type="match status" value="1"/>
</dbReference>
<dbReference type="PROSITE" id="PS51257">
    <property type="entry name" value="PROKAR_LIPOPROTEIN"/>
    <property type="match status" value="1"/>
</dbReference>
<accession>A0A8K0P482</accession>
<keyword evidence="2" id="KW-0378">Hydrolase</keyword>
<dbReference type="CDD" id="cd02429">
    <property type="entry name" value="PTH2_like"/>
    <property type="match status" value="1"/>
</dbReference>
<dbReference type="InterPro" id="IPR023476">
    <property type="entry name" value="Pep_tRNA_hydro_II_dom_sf"/>
</dbReference>
<dbReference type="EMBL" id="KZ308688">
    <property type="protein sequence ID" value="KAG8233121.1"/>
    <property type="molecule type" value="Genomic_DNA"/>
</dbReference>
<proteinExistence type="predicted"/>
<evidence type="ECO:0000256" key="1">
    <source>
        <dbReference type="ARBA" id="ARBA00013260"/>
    </source>
</evidence>
<evidence type="ECO:0000313" key="4">
    <source>
        <dbReference type="EMBL" id="KAG8233121.1"/>
    </source>
</evidence>
<dbReference type="Gene3D" id="3.40.1490.10">
    <property type="entry name" value="Bit1"/>
    <property type="match status" value="1"/>
</dbReference>
<dbReference type="InterPro" id="IPR042237">
    <property type="entry name" value="PTRHD1"/>
</dbReference>
<protein>
    <recommendedName>
        <fullName evidence="1">peptidyl-tRNA hydrolase</fullName>
        <ecNumber evidence="1">3.1.1.29</ecNumber>
    </recommendedName>
</protein>
<dbReference type="OrthoDB" id="201213at2759"/>